<dbReference type="EMBL" id="BFBY01000013">
    <property type="protein sequence ID" value="GBG05411.1"/>
    <property type="molecule type" value="Genomic_DNA"/>
</dbReference>
<dbReference type="GO" id="GO:0030246">
    <property type="term" value="F:carbohydrate binding"/>
    <property type="evidence" value="ECO:0007669"/>
    <property type="project" value="InterPro"/>
</dbReference>
<comment type="caution">
    <text evidence="1">The sequence shown here is derived from an EMBL/GenBank/DDBJ whole genome shotgun (WGS) entry which is preliminary data.</text>
</comment>
<dbReference type="Gene3D" id="2.70.98.10">
    <property type="match status" value="1"/>
</dbReference>
<proteinExistence type="predicted"/>
<accession>A0A2Z6T8T7</accession>
<dbReference type="OrthoDB" id="9795355at2"/>
<evidence type="ECO:0000313" key="1">
    <source>
        <dbReference type="EMBL" id="GBG05411.1"/>
    </source>
</evidence>
<dbReference type="InterPro" id="IPR014718">
    <property type="entry name" value="GH-type_carb-bd"/>
</dbReference>
<dbReference type="GO" id="GO:0005975">
    <property type="term" value="P:carbohydrate metabolic process"/>
    <property type="evidence" value="ECO:0007669"/>
    <property type="project" value="InterPro"/>
</dbReference>
<organism evidence="1 2">
    <name type="scientific">Lactobacillus rodentium</name>
    <dbReference type="NCBI Taxonomy" id="947835"/>
    <lineage>
        <taxon>Bacteria</taxon>
        <taxon>Bacillati</taxon>
        <taxon>Bacillota</taxon>
        <taxon>Bacilli</taxon>
        <taxon>Lactobacillales</taxon>
        <taxon>Lactobacillaceae</taxon>
        <taxon>Lactobacillus</taxon>
    </lineage>
</organism>
<protein>
    <submittedName>
        <fullName evidence="1">Aldose 1-epimerase</fullName>
    </submittedName>
</protein>
<dbReference type="InterPro" id="IPR008183">
    <property type="entry name" value="Aldose_1/G6P_1-epimerase"/>
</dbReference>
<dbReference type="Pfam" id="PF01263">
    <property type="entry name" value="Aldose_epim"/>
    <property type="match status" value="1"/>
</dbReference>
<sequence length="294" mass="33437">MLTIENALLKVEIDEVGAQISHVIDKMGNFDYIWNGSQWPYHAPIKFPIIGKLNNQGQLQDKIDKINENGFAYDMKWTVVDKGDDRVSLTLTQSESTLEDYPYEFSLMVTYSLTGNQLQVDFYLKNTNSQAMPYSLGFAPTFNVPFIPDGTRLNFNNYELNFMPEVQTLSHLELTQEKFLTGKELPINDAIKSRLPLNYQEFKNGPILISNAGLTEVSLNSQNSEHQIQLTLEDFPYLAVSTLGEQETQFISIELMNGLPALSNQTNNEENNLKQHQVLPPDQEAKLTTNITFK</sequence>
<dbReference type="RefSeq" id="WP_117118739.1">
    <property type="nucleotide sequence ID" value="NZ_BFBY01000013.1"/>
</dbReference>
<dbReference type="AlphaFoldDB" id="A0A2Z6T8T7"/>
<dbReference type="GO" id="GO:0016853">
    <property type="term" value="F:isomerase activity"/>
    <property type="evidence" value="ECO:0007669"/>
    <property type="project" value="InterPro"/>
</dbReference>
<dbReference type="Proteomes" id="UP000257317">
    <property type="component" value="Unassembled WGS sequence"/>
</dbReference>
<name>A0A2Z6T8T7_9LACO</name>
<keyword evidence="2" id="KW-1185">Reference proteome</keyword>
<dbReference type="SUPFAM" id="SSF74650">
    <property type="entry name" value="Galactose mutarotase-like"/>
    <property type="match status" value="1"/>
</dbReference>
<gene>
    <name evidence="1" type="primary">galM</name>
    <name evidence="1" type="ORF">LrDSM24759_13250</name>
</gene>
<reference evidence="2" key="1">
    <citation type="submission" date="2018-03" db="EMBL/GenBank/DDBJ databases">
        <title>New taxa in the Lactobacillus gasseri group.</title>
        <authorList>
            <person name="Tanizawa Y."/>
            <person name="Tohno M."/>
            <person name="Endo A."/>
            <person name="Arita M."/>
        </authorList>
    </citation>
    <scope>NUCLEOTIDE SEQUENCE [LARGE SCALE GENOMIC DNA]</scope>
    <source>
        <strain evidence="2">DSM 24759</strain>
    </source>
</reference>
<evidence type="ECO:0000313" key="2">
    <source>
        <dbReference type="Proteomes" id="UP000257317"/>
    </source>
</evidence>
<dbReference type="InterPro" id="IPR011013">
    <property type="entry name" value="Gal_mutarotase_sf_dom"/>
</dbReference>